<evidence type="ECO:0000256" key="5">
    <source>
        <dbReference type="ARBA" id="ARBA00023008"/>
    </source>
</evidence>
<keyword evidence="7" id="KW-1185">Reference proteome</keyword>
<gene>
    <name evidence="6" type="ORF">M5D96_000493</name>
</gene>
<name>A0A9P9YWF3_9MUSC</name>
<evidence type="ECO:0000256" key="3">
    <source>
        <dbReference type="ARBA" id="ARBA00022723"/>
    </source>
</evidence>
<dbReference type="PRINTS" id="PR00872">
    <property type="entry name" value="MTDIPTERA"/>
</dbReference>
<dbReference type="AlphaFoldDB" id="A0A9P9YWF3"/>
<proteinExistence type="inferred from homology"/>
<dbReference type="Pfam" id="PF02067">
    <property type="entry name" value="Metallothio_5"/>
    <property type="match status" value="1"/>
</dbReference>
<accession>A0A9P9YWF3</accession>
<keyword evidence="3" id="KW-0479">Metal-binding</keyword>
<dbReference type="EMBL" id="JAMKOV010000001">
    <property type="protein sequence ID" value="KAI8044337.1"/>
    <property type="molecule type" value="Genomic_DNA"/>
</dbReference>
<evidence type="ECO:0000256" key="1">
    <source>
        <dbReference type="ARBA" id="ARBA00009641"/>
    </source>
</evidence>
<protein>
    <submittedName>
        <fullName evidence="6">Uncharacterized protein</fullName>
    </submittedName>
</protein>
<evidence type="ECO:0000313" key="7">
    <source>
        <dbReference type="Proteomes" id="UP001059596"/>
    </source>
</evidence>
<organism evidence="6 7">
    <name type="scientific">Drosophila gunungcola</name>
    <name type="common">fruit fly</name>
    <dbReference type="NCBI Taxonomy" id="103775"/>
    <lineage>
        <taxon>Eukaryota</taxon>
        <taxon>Metazoa</taxon>
        <taxon>Ecdysozoa</taxon>
        <taxon>Arthropoda</taxon>
        <taxon>Hexapoda</taxon>
        <taxon>Insecta</taxon>
        <taxon>Pterygota</taxon>
        <taxon>Neoptera</taxon>
        <taxon>Endopterygota</taxon>
        <taxon>Diptera</taxon>
        <taxon>Brachycera</taxon>
        <taxon>Muscomorpha</taxon>
        <taxon>Ephydroidea</taxon>
        <taxon>Drosophilidae</taxon>
        <taxon>Drosophila</taxon>
        <taxon>Sophophora</taxon>
    </lineage>
</organism>
<comment type="similarity">
    <text evidence="1">Belongs to the metallothionein superfamily. Type 5 family.</text>
</comment>
<evidence type="ECO:0000256" key="2">
    <source>
        <dbReference type="ARBA" id="ARBA00022539"/>
    </source>
</evidence>
<dbReference type="Proteomes" id="UP001059596">
    <property type="component" value="Chromosome 3R"/>
</dbReference>
<keyword evidence="5" id="KW-0186">Copper</keyword>
<evidence type="ECO:0000256" key="4">
    <source>
        <dbReference type="ARBA" id="ARBA00022833"/>
    </source>
</evidence>
<reference evidence="6" key="1">
    <citation type="journal article" date="2023" name="Genome Biol. Evol.">
        <title>Long-read-based Genome Assembly of Drosophila gunungcola Reveals Fewer Chemosensory Genes in Flower-breeding Species.</title>
        <authorList>
            <person name="Negi A."/>
            <person name="Liao B.Y."/>
            <person name="Yeh S.D."/>
        </authorList>
    </citation>
    <scope>NUCLEOTIDE SEQUENCE</scope>
    <source>
        <strain evidence="6">Sukarami</strain>
    </source>
</reference>
<keyword evidence="2" id="KW-0104">Cadmium</keyword>
<sequence length="96" mass="10061">MLIPFGGFPAGSEGQDLVPDVTSSLLQAVLSYPLVPIREPPTHRPHTRGHHGACAYLMCRAFNGCKCASQTTKGSCNCGSDCKCGGEKKSACSCSK</sequence>
<dbReference type="InterPro" id="IPR000966">
    <property type="entry name" value="Metalthion_5"/>
</dbReference>
<keyword evidence="4" id="KW-0862">Zinc</keyword>
<evidence type="ECO:0000313" key="6">
    <source>
        <dbReference type="EMBL" id="KAI8044337.1"/>
    </source>
</evidence>
<comment type="caution">
    <text evidence="6">The sequence shown here is derived from an EMBL/GenBank/DDBJ whole genome shotgun (WGS) entry which is preliminary data.</text>
</comment>
<dbReference type="GO" id="GO:0046872">
    <property type="term" value="F:metal ion binding"/>
    <property type="evidence" value="ECO:0007669"/>
    <property type="project" value="UniProtKB-KW"/>
</dbReference>